<dbReference type="GO" id="GO:0003676">
    <property type="term" value="F:nucleic acid binding"/>
    <property type="evidence" value="ECO:0007669"/>
    <property type="project" value="InterPro"/>
</dbReference>
<evidence type="ECO:0000256" key="8">
    <source>
        <dbReference type="ARBA" id="ARBA00022763"/>
    </source>
</evidence>
<dbReference type="Gene3D" id="3.30.420.10">
    <property type="entry name" value="Ribonuclease H-like superfamily/Ribonuclease H"/>
    <property type="match status" value="1"/>
</dbReference>
<keyword evidence="13" id="KW-0539">Nucleus</keyword>
<feature type="region of interest" description="Disordered" evidence="16">
    <location>
        <begin position="289"/>
        <end position="334"/>
    </location>
</feature>
<keyword evidence="10" id="KW-0067">ATP-binding</keyword>
<evidence type="ECO:0000256" key="6">
    <source>
        <dbReference type="ARBA" id="ARBA00022695"/>
    </source>
</evidence>
<dbReference type="InterPro" id="IPR002298">
    <property type="entry name" value="DNA_polymerase_A"/>
</dbReference>
<dbReference type="PANTHER" id="PTHR10133">
    <property type="entry name" value="DNA POLYMERASE I"/>
    <property type="match status" value="1"/>
</dbReference>
<dbReference type="AlphaFoldDB" id="A0A9Q0RTZ3"/>
<dbReference type="GO" id="GO:0005524">
    <property type="term" value="F:ATP binding"/>
    <property type="evidence" value="ECO:0007669"/>
    <property type="project" value="UniProtKB-KW"/>
</dbReference>
<dbReference type="GO" id="GO:0003887">
    <property type="term" value="F:DNA-directed DNA polymerase activity"/>
    <property type="evidence" value="ECO:0007669"/>
    <property type="project" value="UniProtKB-KW"/>
</dbReference>
<keyword evidence="12" id="KW-0234">DNA repair</keyword>
<dbReference type="FunFam" id="1.10.3380.20:FF:000001">
    <property type="entry name" value="DNA polymerase theta"/>
    <property type="match status" value="1"/>
</dbReference>
<name>A0A9Q0RTZ3_9DIPT</name>
<evidence type="ECO:0000256" key="13">
    <source>
        <dbReference type="ARBA" id="ARBA00023242"/>
    </source>
</evidence>
<dbReference type="GO" id="GO:0016787">
    <property type="term" value="F:hydrolase activity"/>
    <property type="evidence" value="ECO:0007669"/>
    <property type="project" value="UniProtKB-KW"/>
</dbReference>
<feature type="compositionally biased region" description="Polar residues" evidence="16">
    <location>
        <begin position="289"/>
        <end position="302"/>
    </location>
</feature>
<evidence type="ECO:0000256" key="11">
    <source>
        <dbReference type="ARBA" id="ARBA00022932"/>
    </source>
</evidence>
<reference evidence="18" key="1">
    <citation type="submission" date="2022-07" db="EMBL/GenBank/DDBJ databases">
        <authorList>
            <person name="Trinca V."/>
            <person name="Uliana J.V.C."/>
            <person name="Torres T.T."/>
            <person name="Ward R.J."/>
            <person name="Monesi N."/>
        </authorList>
    </citation>
    <scope>NUCLEOTIDE SEQUENCE</scope>
    <source>
        <strain evidence="18">HSMRA1968</strain>
        <tissue evidence="18">Whole embryos</tissue>
    </source>
</reference>
<evidence type="ECO:0000256" key="1">
    <source>
        <dbReference type="ARBA" id="ARBA00001946"/>
    </source>
</evidence>
<keyword evidence="19" id="KW-1185">Reference proteome</keyword>
<evidence type="ECO:0000256" key="10">
    <source>
        <dbReference type="ARBA" id="ARBA00022840"/>
    </source>
</evidence>
<accession>A0A9Q0RTZ3</accession>
<evidence type="ECO:0000256" key="15">
    <source>
        <dbReference type="ARBA" id="ARBA00074669"/>
    </source>
</evidence>
<evidence type="ECO:0000256" key="4">
    <source>
        <dbReference type="ARBA" id="ARBA00012417"/>
    </source>
</evidence>
<evidence type="ECO:0000256" key="3">
    <source>
        <dbReference type="ARBA" id="ARBA00007705"/>
    </source>
</evidence>
<comment type="caution">
    <text evidence="18">The sequence shown here is derived from an EMBL/GenBank/DDBJ whole genome shotgun (WGS) entry which is preliminary data.</text>
</comment>
<dbReference type="GO" id="GO:0006261">
    <property type="term" value="P:DNA-templated DNA replication"/>
    <property type="evidence" value="ECO:0007669"/>
    <property type="project" value="InterPro"/>
</dbReference>
<dbReference type="Proteomes" id="UP001151699">
    <property type="component" value="Unassembled WGS sequence"/>
</dbReference>
<keyword evidence="9" id="KW-0378">Hydrolase</keyword>
<comment type="similarity">
    <text evidence="3">Belongs to the DNA polymerase type-A family.</text>
</comment>
<dbReference type="Gene3D" id="1.10.3380.20">
    <property type="match status" value="1"/>
</dbReference>
<feature type="non-terminal residue" evidence="18">
    <location>
        <position position="575"/>
    </location>
</feature>
<protein>
    <recommendedName>
        <fullName evidence="15">DNA polymerase theta</fullName>
        <ecNumber evidence="4">2.7.7.7</ecNumber>
    </recommendedName>
</protein>
<dbReference type="EC" id="2.7.7.7" evidence="4"/>
<evidence type="ECO:0000259" key="17">
    <source>
        <dbReference type="Pfam" id="PF21099"/>
    </source>
</evidence>
<dbReference type="GO" id="GO:0005634">
    <property type="term" value="C:nucleus"/>
    <property type="evidence" value="ECO:0007669"/>
    <property type="project" value="UniProtKB-SubCell"/>
</dbReference>
<evidence type="ECO:0000256" key="16">
    <source>
        <dbReference type="SAM" id="MobiDB-lite"/>
    </source>
</evidence>
<dbReference type="Pfam" id="PF21099">
    <property type="entry name" value="POLQ_helical"/>
    <property type="match status" value="1"/>
</dbReference>
<evidence type="ECO:0000313" key="18">
    <source>
        <dbReference type="EMBL" id="KAJ6598494.1"/>
    </source>
</evidence>
<organism evidence="18 19">
    <name type="scientific">Pseudolycoriella hygida</name>
    <dbReference type="NCBI Taxonomy" id="35572"/>
    <lineage>
        <taxon>Eukaryota</taxon>
        <taxon>Metazoa</taxon>
        <taxon>Ecdysozoa</taxon>
        <taxon>Arthropoda</taxon>
        <taxon>Hexapoda</taxon>
        <taxon>Insecta</taxon>
        <taxon>Pterygota</taxon>
        <taxon>Neoptera</taxon>
        <taxon>Endopterygota</taxon>
        <taxon>Diptera</taxon>
        <taxon>Nematocera</taxon>
        <taxon>Sciaroidea</taxon>
        <taxon>Sciaridae</taxon>
        <taxon>Pseudolycoriella</taxon>
    </lineage>
</organism>
<evidence type="ECO:0000256" key="12">
    <source>
        <dbReference type="ARBA" id="ARBA00023204"/>
    </source>
</evidence>
<dbReference type="PANTHER" id="PTHR10133:SF62">
    <property type="entry name" value="DNA POLYMERASE THETA"/>
    <property type="match status" value="1"/>
</dbReference>
<proteinExistence type="inferred from homology"/>
<evidence type="ECO:0000256" key="2">
    <source>
        <dbReference type="ARBA" id="ARBA00004123"/>
    </source>
</evidence>
<evidence type="ECO:0000256" key="7">
    <source>
        <dbReference type="ARBA" id="ARBA00022741"/>
    </source>
</evidence>
<keyword evidence="11" id="KW-0239">DNA-directed DNA polymerase</keyword>
<keyword evidence="6" id="KW-0548">Nucleotidyltransferase</keyword>
<evidence type="ECO:0000256" key="9">
    <source>
        <dbReference type="ARBA" id="ARBA00022801"/>
    </source>
</evidence>
<dbReference type="InterPro" id="IPR048960">
    <property type="entry name" value="POLQ-like_helical"/>
</dbReference>
<dbReference type="GO" id="GO:0097681">
    <property type="term" value="P:double-strand break repair via alternative nonhomologous end joining"/>
    <property type="evidence" value="ECO:0007669"/>
    <property type="project" value="TreeGrafter"/>
</dbReference>
<gene>
    <name evidence="18" type="primary">PolQ_3</name>
    <name evidence="18" type="ORF">Bhyg_17874</name>
</gene>
<dbReference type="EMBL" id="WJQU01006309">
    <property type="protein sequence ID" value="KAJ6598494.1"/>
    <property type="molecule type" value="Genomic_DNA"/>
</dbReference>
<sequence>MPPGDGFLLFSELQKSRQSFVLETDLHAIYLVTPISICYQMQDIDWMCFLDMWEKLPASKRRVGELVGVKEAFFVKAVRGHKLDFKALQIHKRFYTSLALEELVCETHVTEVAQKFKCSRGLLQSLQQMASTFAGTVTSFCQALNWTMLANIISQFKERLFFGVHHDLVDLMKIPNLNNQRARSLFNEGIQNLADLANSDVFTIEKILYNSICFDTKQRDGENNWDAEQRNKLRYLFVTGKSGLTIRESAVEMIESARQCLELEMGVENIVWSKHSQKLEEANSQNILSNGVSSQGSANSQQNHRKRKLRDDKSTSPERQQLSKKQRGESPQIVIETESEMFGDECIQRNSEEFNMETDDRNEFVEEIPKCEELNIVNVFESLEFFNQLQTAIKSSSVVSVSVGVNQILQTPQIIGLGTMVNQRKSETDNTESCNCRFGDNKFIAGISLCLCDSAVYYLNLQSEAKDDSAISFDMKIKFLVELFHMKQLTLDMYDAKEQCKVLVKCIPQLSTLSVQLRDPLIANWLLQPDVDRNLFTMVRKYAPACGRIVQMVGIDKWKSGSISLNCDIAVSPKI</sequence>
<comment type="catalytic activity">
    <reaction evidence="14">
        <text>DNA(n) + a 2'-deoxyribonucleoside 5'-triphosphate = DNA(n+1) + diphosphate</text>
        <dbReference type="Rhea" id="RHEA:22508"/>
        <dbReference type="Rhea" id="RHEA-COMP:17339"/>
        <dbReference type="Rhea" id="RHEA-COMP:17340"/>
        <dbReference type="ChEBI" id="CHEBI:33019"/>
        <dbReference type="ChEBI" id="CHEBI:61560"/>
        <dbReference type="ChEBI" id="CHEBI:173112"/>
        <dbReference type="EC" id="2.7.7.7"/>
    </reaction>
</comment>
<dbReference type="InterPro" id="IPR036397">
    <property type="entry name" value="RNaseH_sf"/>
</dbReference>
<keyword evidence="7" id="KW-0547">Nucleotide-binding</keyword>
<comment type="subcellular location">
    <subcellularLocation>
        <location evidence="2">Nucleus</location>
    </subcellularLocation>
</comment>
<evidence type="ECO:0000256" key="5">
    <source>
        <dbReference type="ARBA" id="ARBA00022679"/>
    </source>
</evidence>
<comment type="cofactor">
    <cofactor evidence="1">
        <name>Mg(2+)</name>
        <dbReference type="ChEBI" id="CHEBI:18420"/>
    </cofactor>
</comment>
<keyword evidence="8" id="KW-0227">DNA damage</keyword>
<evidence type="ECO:0000256" key="14">
    <source>
        <dbReference type="ARBA" id="ARBA00049244"/>
    </source>
</evidence>
<feature type="domain" description="POLQ-like helical" evidence="17">
    <location>
        <begin position="3"/>
        <end position="160"/>
    </location>
</feature>
<dbReference type="OrthoDB" id="275278at2759"/>
<dbReference type="SUPFAM" id="SSF158702">
    <property type="entry name" value="Sec63 N-terminal domain-like"/>
    <property type="match status" value="1"/>
</dbReference>
<keyword evidence="5" id="KW-0808">Transferase</keyword>
<evidence type="ECO:0000313" key="19">
    <source>
        <dbReference type="Proteomes" id="UP001151699"/>
    </source>
</evidence>